<organism evidence="1 2">
    <name type="scientific">Brachionus plicatilis</name>
    <name type="common">Marine rotifer</name>
    <name type="synonym">Brachionus muelleri</name>
    <dbReference type="NCBI Taxonomy" id="10195"/>
    <lineage>
        <taxon>Eukaryota</taxon>
        <taxon>Metazoa</taxon>
        <taxon>Spiralia</taxon>
        <taxon>Gnathifera</taxon>
        <taxon>Rotifera</taxon>
        <taxon>Eurotatoria</taxon>
        <taxon>Monogononta</taxon>
        <taxon>Pseudotrocha</taxon>
        <taxon>Ploima</taxon>
        <taxon>Brachionidae</taxon>
        <taxon>Brachionus</taxon>
    </lineage>
</organism>
<gene>
    <name evidence="1" type="ORF">BpHYR1_034714</name>
</gene>
<comment type="caution">
    <text evidence="1">The sequence shown here is derived from an EMBL/GenBank/DDBJ whole genome shotgun (WGS) entry which is preliminary data.</text>
</comment>
<dbReference type="AlphaFoldDB" id="A0A3M7QCS4"/>
<evidence type="ECO:0000313" key="2">
    <source>
        <dbReference type="Proteomes" id="UP000276133"/>
    </source>
</evidence>
<reference evidence="1 2" key="1">
    <citation type="journal article" date="2018" name="Sci. Rep.">
        <title>Genomic signatures of local adaptation to the degree of environmental predictability in rotifers.</title>
        <authorList>
            <person name="Franch-Gras L."/>
            <person name="Hahn C."/>
            <person name="Garcia-Roger E.M."/>
            <person name="Carmona M.J."/>
            <person name="Serra M."/>
            <person name="Gomez A."/>
        </authorList>
    </citation>
    <scope>NUCLEOTIDE SEQUENCE [LARGE SCALE GENOMIC DNA]</scope>
    <source>
        <strain evidence="1">HYR1</strain>
    </source>
</reference>
<name>A0A3M7QCS4_BRAPC</name>
<proteinExistence type="predicted"/>
<dbReference type="EMBL" id="REGN01006505">
    <property type="protein sequence ID" value="RNA09247.1"/>
    <property type="molecule type" value="Genomic_DNA"/>
</dbReference>
<sequence length="82" mass="9796">MPLNFLINIRQAILKLTYRGIQGYFLYLPVTKSITAHQNLKFQEKNCYKLIKYCLSNKQIQKYNFTRNEISTCVFVIRTKID</sequence>
<accession>A0A3M7QCS4</accession>
<evidence type="ECO:0000313" key="1">
    <source>
        <dbReference type="EMBL" id="RNA09247.1"/>
    </source>
</evidence>
<keyword evidence="2" id="KW-1185">Reference proteome</keyword>
<protein>
    <submittedName>
        <fullName evidence="1">Uncharacterized protein</fullName>
    </submittedName>
</protein>
<dbReference type="Proteomes" id="UP000276133">
    <property type="component" value="Unassembled WGS sequence"/>
</dbReference>